<dbReference type="PROSITE" id="PS50097">
    <property type="entry name" value="BTB"/>
    <property type="match status" value="1"/>
</dbReference>
<dbReference type="InterPro" id="IPR012337">
    <property type="entry name" value="RNaseH-like_sf"/>
</dbReference>
<protein>
    <submittedName>
        <fullName evidence="3">Speckle-type POZ protein-like B</fullName>
    </submittedName>
</protein>
<dbReference type="PROSITE" id="PS50994">
    <property type="entry name" value="INTEGRASE"/>
    <property type="match status" value="1"/>
</dbReference>
<gene>
    <name evidence="3" type="primary">spoplb_19</name>
    <name evidence="3" type="ORF">AVEN_119103_1</name>
</gene>
<dbReference type="SUPFAM" id="SSF53098">
    <property type="entry name" value="Ribonuclease H-like"/>
    <property type="match status" value="1"/>
</dbReference>
<dbReference type="SUPFAM" id="SSF54695">
    <property type="entry name" value="POZ domain"/>
    <property type="match status" value="1"/>
</dbReference>
<dbReference type="InterPro" id="IPR000210">
    <property type="entry name" value="BTB/POZ_dom"/>
</dbReference>
<comment type="caution">
    <text evidence="3">The sequence shown here is derived from an EMBL/GenBank/DDBJ whole genome shotgun (WGS) entry which is preliminary data.</text>
</comment>
<dbReference type="InterPro" id="IPR040676">
    <property type="entry name" value="DUF5641"/>
</dbReference>
<dbReference type="AlphaFoldDB" id="A0A4Y2BKC3"/>
<dbReference type="GO" id="GO:0003676">
    <property type="term" value="F:nucleic acid binding"/>
    <property type="evidence" value="ECO:0007669"/>
    <property type="project" value="InterPro"/>
</dbReference>
<dbReference type="GO" id="GO:0015074">
    <property type="term" value="P:DNA integration"/>
    <property type="evidence" value="ECO:0007669"/>
    <property type="project" value="InterPro"/>
</dbReference>
<evidence type="ECO:0000259" key="2">
    <source>
        <dbReference type="PROSITE" id="PS50994"/>
    </source>
</evidence>
<dbReference type="Gene3D" id="3.30.420.10">
    <property type="entry name" value="Ribonuclease H-like superfamily/Ribonuclease H"/>
    <property type="match status" value="1"/>
</dbReference>
<proteinExistence type="predicted"/>
<dbReference type="Pfam" id="PF05380">
    <property type="entry name" value="Peptidase_A17"/>
    <property type="match status" value="1"/>
</dbReference>
<dbReference type="PANTHER" id="PTHR47331">
    <property type="entry name" value="PHD-TYPE DOMAIN-CONTAINING PROTEIN"/>
    <property type="match status" value="1"/>
</dbReference>
<feature type="domain" description="BTB" evidence="1">
    <location>
        <begin position="1130"/>
        <end position="1191"/>
    </location>
</feature>
<dbReference type="InterPro" id="IPR008042">
    <property type="entry name" value="Retrotrans_Pao"/>
</dbReference>
<dbReference type="InterPro" id="IPR011333">
    <property type="entry name" value="SKP1/BTB/POZ_sf"/>
</dbReference>
<dbReference type="InterPro" id="IPR001584">
    <property type="entry name" value="Integrase_cat-core"/>
</dbReference>
<accession>A0A4Y2BKC3</accession>
<evidence type="ECO:0000313" key="4">
    <source>
        <dbReference type="Proteomes" id="UP000499080"/>
    </source>
</evidence>
<dbReference type="OrthoDB" id="6436222at2759"/>
<reference evidence="3 4" key="1">
    <citation type="journal article" date="2019" name="Sci. Rep.">
        <title>Orb-weaving spider Araneus ventricosus genome elucidates the spidroin gene catalogue.</title>
        <authorList>
            <person name="Kono N."/>
            <person name="Nakamura H."/>
            <person name="Ohtoshi R."/>
            <person name="Moran D.A.P."/>
            <person name="Shinohara A."/>
            <person name="Yoshida Y."/>
            <person name="Fujiwara M."/>
            <person name="Mori M."/>
            <person name="Tomita M."/>
            <person name="Arakawa K."/>
        </authorList>
    </citation>
    <scope>NUCLEOTIDE SEQUENCE [LARGE SCALE GENOMIC DNA]</scope>
</reference>
<dbReference type="Gene3D" id="3.30.710.10">
    <property type="entry name" value="Potassium Channel Kv1.1, Chain A"/>
    <property type="match status" value="1"/>
</dbReference>
<dbReference type="EMBL" id="BGPR01000088">
    <property type="protein sequence ID" value="GBL92712.1"/>
    <property type="molecule type" value="Genomic_DNA"/>
</dbReference>
<feature type="domain" description="Integrase catalytic" evidence="2">
    <location>
        <begin position="505"/>
        <end position="697"/>
    </location>
</feature>
<keyword evidence="4" id="KW-1185">Reference proteome</keyword>
<dbReference type="Pfam" id="PF00651">
    <property type="entry name" value="BTB"/>
    <property type="match status" value="1"/>
</dbReference>
<dbReference type="SMART" id="SM00225">
    <property type="entry name" value="BTB"/>
    <property type="match status" value="1"/>
</dbReference>
<evidence type="ECO:0000313" key="3">
    <source>
        <dbReference type="EMBL" id="GBL92712.1"/>
    </source>
</evidence>
<dbReference type="Proteomes" id="UP000499080">
    <property type="component" value="Unassembled WGS sequence"/>
</dbReference>
<organism evidence="3 4">
    <name type="scientific">Araneus ventricosus</name>
    <name type="common">Orbweaver spider</name>
    <name type="synonym">Epeira ventricosa</name>
    <dbReference type="NCBI Taxonomy" id="182803"/>
    <lineage>
        <taxon>Eukaryota</taxon>
        <taxon>Metazoa</taxon>
        <taxon>Ecdysozoa</taxon>
        <taxon>Arthropoda</taxon>
        <taxon>Chelicerata</taxon>
        <taxon>Arachnida</taxon>
        <taxon>Araneae</taxon>
        <taxon>Araneomorphae</taxon>
        <taxon>Entelegynae</taxon>
        <taxon>Araneoidea</taxon>
        <taxon>Araneidae</taxon>
        <taxon>Araneus</taxon>
    </lineage>
</organism>
<dbReference type="Pfam" id="PF18701">
    <property type="entry name" value="DUF5641"/>
    <property type="match status" value="2"/>
</dbReference>
<dbReference type="InterPro" id="IPR036397">
    <property type="entry name" value="RNaseH_sf"/>
</dbReference>
<sequence length="1250" mass="143654">MKRLESTVLQDLSSYSFDKGQDVGPVKTLGMLWDPKVDCLTYEVKIKDKDSFSKREVLSEIGRLYDPLGLIGPIITKAKIFIQGLWKIKLDWSEQLPPDAIKEWKRFYLKLSEVNNLKIQRYILLPGTLRIEIHGFSDASERAYAAVLYMKCFIESGQFKTSLLCSKSRVAPLKTLTIPRLELSAALLLSRLVKKFVPILQLPIDEISLWTDSTIVLAWIKTEPHKLKTFVSNRVAEIQTLTEDFHWKHICSKKNPADLVSRGCHADELLKNDMWFSGADLQTDELEDNQFIPDPTSVDKLKCAVTLACNGYNSEFYDELFNRTNNFTKLIRIVSFIFRFINNTKAKECRNKVSKYLTAEELHRSTEFLARVAQLSEFKAEIDALKKGKDVAKTSKLKALDPFLDENALLRVGGRLNNSDLPFESKHQIILPSKHKFTKLLFEQLHEKILHIGAQGLVHQIRLQYWPINGKGIARKIVHDCVGCFRQRPRVIEQLMGNLPAERVTPSAPFLNSGVDFCGPFQIKFKNQRKGIYSKVYVAIFVCLATKAIRLETVTDLTTEAFIAASKRLCARRGRIATLMSDNASNFKGAASELNRLKKLICKTNETLANYLSSEAIQWKFIPPRSPNFGGLWEAGVKSFKHHLHRTLTNCKITIEEFETIVIQIEGILNSRPLIPLSDNINEYEVLTPGHFIIGRPITAIPEPEILDVSDNRLSRWQYTTKCVQTIWKRWKTDYLNHLQQRNKWQFKKDNVRVGCLVLLKENDLPHCKWAMARILDLIYGNDDNINEYEVLTPGHFIIGRPITAIPEPEILDVSDNRLSRWQYTTKCVQTIWKRWKTDYLNHLQQRNKWQFKKDNVRVGCLVLLKENDLPHCKWAMARILDLIYGNDELSSSREGPEEVTIDYEIALLRPNGAREYAKEMKERGFRKGSKYGFDTLVHRERLLGAKKSTLLPKDILTLQCCIFPKDTELEVSTEVIARTHLEIERYRLQWKQIDYTRNNTIQLADSMFRLRLSIESNNQHEVLTGEFCIDFVADFKALHGKIGVLDSNNSVVKLLVNNFLDIESESRNPFSYFPLITVPELQEDKCLYLPNASSSQIDAPPKKFLYCIDNVPSSLINDFQNLYEEGTLGDFAIKVGDKNFKVHKAVLCARSPVFKGMLTSNMKENVKNMVDISDLEEDTVHRMLTFMYTDMAGNLDWDTAKKLYFAADKYGLITLKRLCSEVLYQNLSVTNVGEVLALANIHADEYLKK</sequence>
<evidence type="ECO:0000259" key="1">
    <source>
        <dbReference type="PROSITE" id="PS50097"/>
    </source>
</evidence>
<name>A0A4Y2BKC3_ARAVE</name>